<comment type="caution">
    <text evidence="2">The sequence shown here is derived from an EMBL/GenBank/DDBJ whole genome shotgun (WGS) entry which is preliminary data.</text>
</comment>
<dbReference type="EMBL" id="QXQA01000026">
    <property type="protein sequence ID" value="RIX46572.1"/>
    <property type="molecule type" value="Genomic_DNA"/>
</dbReference>
<keyword evidence="2" id="KW-0808">Transferase</keyword>
<dbReference type="InterPro" id="IPR041698">
    <property type="entry name" value="Methyltransf_25"/>
</dbReference>
<keyword evidence="3" id="KW-1185">Reference proteome</keyword>
<dbReference type="GO" id="GO:0008168">
    <property type="term" value="F:methyltransferase activity"/>
    <property type="evidence" value="ECO:0007669"/>
    <property type="project" value="UniProtKB-KW"/>
</dbReference>
<accession>A0A3A1UJN0</accession>
<gene>
    <name evidence="2" type="ORF">D3P08_26145</name>
</gene>
<dbReference type="Pfam" id="PF13649">
    <property type="entry name" value="Methyltransf_25"/>
    <property type="match status" value="1"/>
</dbReference>
<dbReference type="CDD" id="cd02440">
    <property type="entry name" value="AdoMet_MTases"/>
    <property type="match status" value="1"/>
</dbReference>
<sequence>MAILSILFMLAGKSHVGGVATMFPDLTKHPEYLKNQSLEWCNQLAAKTGKYEYTWRNNYEGQAAEEILTEKLSSLLHGKVLDVGCGHGDYTVKWETHANEIVGYDMTQGFIATANRNRKLNMRYVVGRTNEGLPFPDDYFDIAYTKKGPTSWYNQGNRVVRPGGTILLFHPGDGNGEGAECGLYFPGLFAPPTAGTPILEKIQERLETSGLTDIDMSVLKETVWLPTAEDVFEMVCFGQSDGFRQFVREECYKQIVSQFEKYASAKGIKTTGFYYLIQAKAS</sequence>
<evidence type="ECO:0000313" key="3">
    <source>
        <dbReference type="Proteomes" id="UP000266482"/>
    </source>
</evidence>
<dbReference type="SUPFAM" id="SSF53335">
    <property type="entry name" value="S-adenosyl-L-methionine-dependent methyltransferases"/>
    <property type="match status" value="1"/>
</dbReference>
<evidence type="ECO:0000313" key="2">
    <source>
        <dbReference type="EMBL" id="RIX46572.1"/>
    </source>
</evidence>
<evidence type="ECO:0000259" key="1">
    <source>
        <dbReference type="Pfam" id="PF13649"/>
    </source>
</evidence>
<protein>
    <submittedName>
        <fullName evidence="2">Class I SAM-dependent methyltransferase</fullName>
    </submittedName>
</protein>
<dbReference type="AlphaFoldDB" id="A0A3A1UJN0"/>
<name>A0A3A1UJN0_9BACL</name>
<keyword evidence="2" id="KW-0489">Methyltransferase</keyword>
<dbReference type="Gene3D" id="3.40.50.150">
    <property type="entry name" value="Vaccinia Virus protein VP39"/>
    <property type="match status" value="1"/>
</dbReference>
<organism evidence="2 3">
    <name type="scientific">Paenibacillus nanensis</name>
    <dbReference type="NCBI Taxonomy" id="393251"/>
    <lineage>
        <taxon>Bacteria</taxon>
        <taxon>Bacillati</taxon>
        <taxon>Bacillota</taxon>
        <taxon>Bacilli</taxon>
        <taxon>Bacillales</taxon>
        <taxon>Paenibacillaceae</taxon>
        <taxon>Paenibacillus</taxon>
    </lineage>
</organism>
<dbReference type="Proteomes" id="UP000266482">
    <property type="component" value="Unassembled WGS sequence"/>
</dbReference>
<feature type="domain" description="Methyltransferase" evidence="1">
    <location>
        <begin position="80"/>
        <end position="164"/>
    </location>
</feature>
<dbReference type="InterPro" id="IPR029063">
    <property type="entry name" value="SAM-dependent_MTases_sf"/>
</dbReference>
<dbReference type="GO" id="GO:0032259">
    <property type="term" value="P:methylation"/>
    <property type="evidence" value="ECO:0007669"/>
    <property type="project" value="UniProtKB-KW"/>
</dbReference>
<reference evidence="2 3" key="1">
    <citation type="submission" date="2018-09" db="EMBL/GenBank/DDBJ databases">
        <title>Paenibacillus aracenensis nov. sp. isolated from a cave in southern Spain.</title>
        <authorList>
            <person name="Jurado V."/>
            <person name="Gutierrez-Patricio S."/>
            <person name="Gonzalez-Pimentel J.L."/>
            <person name="Miller A.Z."/>
            <person name="Laiz L."/>
            <person name="Saiz-Jimenez C."/>
        </authorList>
    </citation>
    <scope>NUCLEOTIDE SEQUENCE [LARGE SCALE GENOMIC DNA]</scope>
    <source>
        <strain evidence="2 3">DSM 22867</strain>
    </source>
</reference>
<proteinExistence type="predicted"/>